<reference evidence="1 2" key="1">
    <citation type="submission" date="2020-11" db="EMBL/GenBank/DDBJ databases">
        <title>Streptomyces spirodelae sp. nov., isolated from duckweed.</title>
        <authorList>
            <person name="Saimee Y."/>
            <person name="Duangmal K."/>
        </authorList>
    </citation>
    <scope>NUCLEOTIDE SEQUENCE [LARGE SCALE GENOMIC DNA]</scope>
    <source>
        <strain evidence="1 2">S16-07</strain>
    </source>
</reference>
<dbReference type="RefSeq" id="WP_209238091.1">
    <property type="nucleotide sequence ID" value="NZ_JADKMA010000014.1"/>
</dbReference>
<organism evidence="1 2">
    <name type="scientific">Streptomyces oryzae</name>
    <dbReference type="NCBI Taxonomy" id="1434886"/>
    <lineage>
        <taxon>Bacteria</taxon>
        <taxon>Bacillati</taxon>
        <taxon>Actinomycetota</taxon>
        <taxon>Actinomycetes</taxon>
        <taxon>Kitasatosporales</taxon>
        <taxon>Streptomycetaceae</taxon>
        <taxon>Streptomyces</taxon>
    </lineage>
</organism>
<sequence>MGDAPRLTDADVEQRLARLDELLARVEGLAGPSADAALEAVRGLTELYGEALARVRDLAGPELTARLTDDQLVGHLLVLHELHPEPAERRVAAAVDRIAKVLRERGAAVELVGVDGSVASVRLTTTGCGCSASGIEEAVREAVLAAAPELSDVRRVPDEPAAAFIPLESLLPAAAAPAAPSCAPTAGTA</sequence>
<dbReference type="EMBL" id="JADKMA010000014">
    <property type="protein sequence ID" value="MBO8190995.1"/>
    <property type="molecule type" value="Genomic_DNA"/>
</dbReference>
<proteinExistence type="predicted"/>
<comment type="caution">
    <text evidence="1">The sequence shown here is derived from an EMBL/GenBank/DDBJ whole genome shotgun (WGS) entry which is preliminary data.</text>
</comment>
<dbReference type="Gene3D" id="3.30.300.130">
    <property type="entry name" value="Fe-S cluster assembly (FSCA)"/>
    <property type="match status" value="1"/>
</dbReference>
<evidence type="ECO:0000313" key="2">
    <source>
        <dbReference type="Proteomes" id="UP001519064"/>
    </source>
</evidence>
<evidence type="ECO:0000313" key="1">
    <source>
        <dbReference type="EMBL" id="MBO8190995.1"/>
    </source>
</evidence>
<name>A0ABS3X6I5_9ACTN</name>
<accession>A0ABS3X6I5</accession>
<dbReference type="InterPro" id="IPR034904">
    <property type="entry name" value="FSCA_dom_sf"/>
</dbReference>
<dbReference type="SUPFAM" id="SSF117916">
    <property type="entry name" value="Fe-S cluster assembly (FSCA) domain-like"/>
    <property type="match status" value="1"/>
</dbReference>
<protein>
    <submittedName>
        <fullName evidence="1">NifU family protein</fullName>
    </submittedName>
</protein>
<dbReference type="Proteomes" id="UP001519064">
    <property type="component" value="Unassembled WGS sequence"/>
</dbReference>
<keyword evidence="2" id="KW-1185">Reference proteome</keyword>
<gene>
    <name evidence="1" type="ORF">ITI46_04685</name>
</gene>